<reference evidence="22" key="1">
    <citation type="submission" date="2022-01" db="EMBL/GenBank/DDBJ databases">
        <authorList>
            <person name="Braso-Vives M."/>
        </authorList>
    </citation>
    <scope>NUCLEOTIDE SEQUENCE</scope>
</reference>
<dbReference type="FunFam" id="1.10.287.70:FF:000143">
    <property type="entry name" value="Probable glutamate receptor"/>
    <property type="match status" value="1"/>
</dbReference>
<dbReference type="Pfam" id="PF00060">
    <property type="entry name" value="Lig_chan"/>
    <property type="match status" value="1"/>
</dbReference>
<keyword evidence="9" id="KW-0675">Receptor</keyword>
<dbReference type="InterPro" id="IPR001320">
    <property type="entry name" value="Iontro_rcpt_C"/>
</dbReference>
<keyword evidence="7" id="KW-0406">Ion transport</keyword>
<evidence type="ECO:0000256" key="12">
    <source>
        <dbReference type="ARBA" id="ARBA00023286"/>
    </source>
</evidence>
<evidence type="ECO:0000256" key="3">
    <source>
        <dbReference type="ARBA" id="ARBA00022475"/>
    </source>
</evidence>
<proteinExistence type="predicted"/>
<evidence type="ECO:0000256" key="18">
    <source>
        <dbReference type="SAM" id="Phobius"/>
    </source>
</evidence>
<evidence type="ECO:0000256" key="8">
    <source>
        <dbReference type="ARBA" id="ARBA00023136"/>
    </source>
</evidence>
<evidence type="ECO:0000256" key="17">
    <source>
        <dbReference type="PIRSR" id="PIRSR601508-3"/>
    </source>
</evidence>
<evidence type="ECO:0000256" key="7">
    <source>
        <dbReference type="ARBA" id="ARBA00023065"/>
    </source>
</evidence>
<dbReference type="InterPro" id="IPR019594">
    <property type="entry name" value="Glu/Gly-bd"/>
</dbReference>
<feature type="signal peptide" evidence="19">
    <location>
        <begin position="1"/>
        <end position="21"/>
    </location>
</feature>
<dbReference type="GO" id="GO:0015276">
    <property type="term" value="F:ligand-gated monoatomic ion channel activity"/>
    <property type="evidence" value="ECO:0007669"/>
    <property type="project" value="InterPro"/>
</dbReference>
<keyword evidence="17" id="KW-1015">Disulfide bond</keyword>
<feature type="binding site" evidence="15">
    <location>
        <position position="154"/>
    </location>
    <ligand>
        <name>L-glutamate</name>
        <dbReference type="ChEBI" id="CHEBI:29985"/>
    </ligand>
</feature>
<evidence type="ECO:0000256" key="2">
    <source>
        <dbReference type="ARBA" id="ARBA00022448"/>
    </source>
</evidence>
<feature type="binding site" evidence="15">
    <location>
        <position position="149"/>
    </location>
    <ligand>
        <name>L-glutamate</name>
        <dbReference type="ChEBI" id="CHEBI:29985"/>
    </ligand>
</feature>
<keyword evidence="10" id="KW-0325">Glycoprotein</keyword>
<evidence type="ECO:0000256" key="14">
    <source>
        <dbReference type="ARBA" id="ARBA00034100"/>
    </source>
</evidence>
<feature type="domain" description="Ionotropic glutamate receptor C-terminal" evidence="20">
    <location>
        <begin position="67"/>
        <end position="429"/>
    </location>
</feature>
<keyword evidence="3" id="KW-1003">Cell membrane</keyword>
<feature type="site" description="Interaction with the cone snail toxin Con-ikot-ikot" evidence="16">
    <location>
        <position position="321"/>
    </location>
</feature>
<name>A0A8J9ZDE3_BRALA</name>
<feature type="domain" description="Ionotropic glutamate receptor L-glutamate and glycine-binding" evidence="21">
    <location>
        <begin position="77"/>
        <end position="138"/>
    </location>
</feature>
<feature type="transmembrane region" description="Helical" evidence="18">
    <location>
        <begin position="265"/>
        <end position="287"/>
    </location>
</feature>
<evidence type="ECO:0000313" key="22">
    <source>
        <dbReference type="EMBL" id="CAH1252371.1"/>
    </source>
</evidence>
<dbReference type="SMART" id="SM00918">
    <property type="entry name" value="Lig_chan-Glu_bd"/>
    <property type="match status" value="1"/>
</dbReference>
<evidence type="ECO:0000259" key="21">
    <source>
        <dbReference type="SMART" id="SM00918"/>
    </source>
</evidence>
<dbReference type="GO" id="GO:0038023">
    <property type="term" value="F:signaling receptor activity"/>
    <property type="evidence" value="ECO:0007669"/>
    <property type="project" value="InterPro"/>
</dbReference>
<dbReference type="InterPro" id="IPR015683">
    <property type="entry name" value="Ionotropic_Glu_rcpt"/>
</dbReference>
<evidence type="ECO:0000256" key="10">
    <source>
        <dbReference type="ARBA" id="ARBA00023180"/>
    </source>
</evidence>
<evidence type="ECO:0000256" key="6">
    <source>
        <dbReference type="ARBA" id="ARBA00023018"/>
    </source>
</evidence>
<dbReference type="Proteomes" id="UP000838412">
    <property type="component" value="Chromosome 19"/>
</dbReference>
<dbReference type="InterPro" id="IPR001508">
    <property type="entry name" value="Iono_Glu_rcpt_met"/>
</dbReference>
<feature type="site" description="Crucial to convey clamshell closure to channel opening" evidence="16">
    <location>
        <position position="294"/>
    </location>
</feature>
<keyword evidence="6" id="KW-0770">Synapse</keyword>
<dbReference type="PANTHER" id="PTHR18966">
    <property type="entry name" value="IONOTROPIC GLUTAMATE RECEPTOR"/>
    <property type="match status" value="1"/>
</dbReference>
<dbReference type="PRINTS" id="PR00177">
    <property type="entry name" value="NMDARECEPTOR"/>
</dbReference>
<feature type="binding site" evidence="15">
    <location>
        <position position="147"/>
    </location>
    <ligand>
        <name>L-glutamate</name>
        <dbReference type="ChEBI" id="CHEBI:29985"/>
    </ligand>
</feature>
<keyword evidence="11" id="KW-0628">Postsynaptic cell membrane</keyword>
<dbReference type="AlphaFoldDB" id="A0A8J9ZDE3"/>
<evidence type="ECO:0000256" key="4">
    <source>
        <dbReference type="ARBA" id="ARBA00022692"/>
    </source>
</evidence>
<sequence length="513" mass="57589">MDVGVTSFFLATMIWTAGVLCNMTTIQPLPQASNGAPTHSRPLLLSKLLDPTKSSMRGEGISLRGKRLRAVTILEAPYMMRKQNDKGEQEFSGFVKDIVDKLSENMRFDYEMYVVRDGTYGTLTENGTWTGLIGEVIEGRADVAFAPVTISSEREQVVDFTNPFMDLGAGLLLKKPVTEGTNVFAFLEPFRNTVWFSILGAIFGVAILLYVTSKLRYKCNVGKDDYDNDAKFNFTNSLWLTYWSIVRKGGEPAPRSLPSRILAGAWWFFTLIVISTYTANLTAFLTVKRLVAPIKSIDDLAGQTAIQYSVTEGTFLYSFFKSQEGTGSVYERMWYTMKANDRFPPASMKGVEMVRNSHFALIEETPFLEYTVRTDEGCELMMLGKPFLFKGYGFSTRRGSPLKKPLSVGILKLQETGYMSELRDRWWPKNGCPLDGQTSNVDKASALGLEIFQGVFYVLGAAAVLAVLVTLVQVVYYRFIKHRKPPAATEDKPQPTHYRNGILRRTTTDVNLF</sequence>
<keyword evidence="12" id="KW-1071">Ligand-gated ion channel</keyword>
<keyword evidence="5 18" id="KW-1133">Transmembrane helix</keyword>
<keyword evidence="19" id="KW-0732">Signal</keyword>
<comment type="subcellular location">
    <subcellularLocation>
        <location evidence="1">Cell membrane</location>
        <topology evidence="1">Multi-pass membrane protein</topology>
    </subcellularLocation>
    <subcellularLocation>
        <location evidence="14">Postsynaptic cell membrane</location>
    </subcellularLocation>
</comment>
<dbReference type="EMBL" id="OV696704">
    <property type="protein sequence ID" value="CAH1252371.1"/>
    <property type="molecule type" value="Genomic_DNA"/>
</dbReference>
<protein>
    <submittedName>
        <fullName evidence="22">GRIK1 protein</fullName>
    </submittedName>
</protein>
<keyword evidence="4 18" id="KW-0812">Transmembrane</keyword>
<keyword evidence="2" id="KW-0813">Transport</keyword>
<evidence type="ECO:0000313" key="23">
    <source>
        <dbReference type="Proteomes" id="UP000838412"/>
    </source>
</evidence>
<evidence type="ECO:0000256" key="11">
    <source>
        <dbReference type="ARBA" id="ARBA00023257"/>
    </source>
</evidence>
<organism evidence="22 23">
    <name type="scientific">Branchiostoma lanceolatum</name>
    <name type="common">Common lancelet</name>
    <name type="synonym">Amphioxus lanceolatum</name>
    <dbReference type="NCBI Taxonomy" id="7740"/>
    <lineage>
        <taxon>Eukaryota</taxon>
        <taxon>Metazoa</taxon>
        <taxon>Chordata</taxon>
        <taxon>Cephalochordata</taxon>
        <taxon>Leptocardii</taxon>
        <taxon>Amphioxiformes</taxon>
        <taxon>Branchiostomatidae</taxon>
        <taxon>Branchiostoma</taxon>
    </lineage>
</organism>
<keyword evidence="23" id="KW-1185">Reference proteome</keyword>
<feature type="site" description="Interaction with the cone snail toxin Con-ikot-ikot" evidence="16">
    <location>
        <position position="412"/>
    </location>
</feature>
<feature type="chain" id="PRO_5035472465" evidence="19">
    <location>
        <begin position="22"/>
        <end position="513"/>
    </location>
</feature>
<feature type="transmembrane region" description="Helical" evidence="18">
    <location>
        <begin position="455"/>
        <end position="477"/>
    </location>
</feature>
<dbReference type="SMART" id="SM00079">
    <property type="entry name" value="PBPe"/>
    <property type="match status" value="1"/>
</dbReference>
<evidence type="ECO:0000256" key="15">
    <source>
        <dbReference type="PIRSR" id="PIRSR601508-1"/>
    </source>
</evidence>
<dbReference type="Gene3D" id="3.40.190.10">
    <property type="entry name" value="Periplasmic binding protein-like II"/>
    <property type="match status" value="2"/>
</dbReference>
<gene>
    <name evidence="22" type="primary">GRIK1</name>
    <name evidence="22" type="ORF">BLAG_LOCUS12458</name>
</gene>
<evidence type="ECO:0000259" key="20">
    <source>
        <dbReference type="SMART" id="SM00079"/>
    </source>
</evidence>
<dbReference type="SUPFAM" id="SSF53850">
    <property type="entry name" value="Periplasmic binding protein-like II"/>
    <property type="match status" value="1"/>
</dbReference>
<evidence type="ECO:0000256" key="13">
    <source>
        <dbReference type="ARBA" id="ARBA00023303"/>
    </source>
</evidence>
<evidence type="ECO:0000256" key="16">
    <source>
        <dbReference type="PIRSR" id="PIRSR601508-2"/>
    </source>
</evidence>
<feature type="disulfide bond" evidence="17">
    <location>
        <begin position="378"/>
        <end position="432"/>
    </location>
</feature>
<dbReference type="Pfam" id="PF10613">
    <property type="entry name" value="Lig_chan-Glu_bd"/>
    <property type="match status" value="1"/>
</dbReference>
<dbReference type="OrthoDB" id="5974682at2759"/>
<keyword evidence="13" id="KW-0407">Ion channel</keyword>
<keyword evidence="8 18" id="KW-0472">Membrane</keyword>
<evidence type="ECO:0000256" key="5">
    <source>
        <dbReference type="ARBA" id="ARBA00022989"/>
    </source>
</evidence>
<evidence type="ECO:0000256" key="19">
    <source>
        <dbReference type="SAM" id="SignalP"/>
    </source>
</evidence>
<feature type="transmembrane region" description="Helical" evidence="18">
    <location>
        <begin position="194"/>
        <end position="211"/>
    </location>
</feature>
<feature type="binding site" evidence="15">
    <location>
        <position position="364"/>
    </location>
    <ligand>
        <name>L-glutamate</name>
        <dbReference type="ChEBI" id="CHEBI:29985"/>
    </ligand>
</feature>
<accession>A0A8J9ZDE3</accession>
<dbReference type="FunFam" id="3.40.190.10:FF:000024">
    <property type="entry name" value="Glutamate receptor, ionotropic, delta 1"/>
    <property type="match status" value="1"/>
</dbReference>
<evidence type="ECO:0000256" key="1">
    <source>
        <dbReference type="ARBA" id="ARBA00004651"/>
    </source>
</evidence>
<dbReference type="GO" id="GO:0045211">
    <property type="term" value="C:postsynaptic membrane"/>
    <property type="evidence" value="ECO:0007669"/>
    <property type="project" value="UniProtKB-SubCell"/>
</dbReference>
<evidence type="ECO:0000256" key="9">
    <source>
        <dbReference type="ARBA" id="ARBA00023170"/>
    </source>
</evidence>
<dbReference type="FunFam" id="3.40.190.10:FF:000638">
    <property type="entry name" value="Uncharacterized protein"/>
    <property type="match status" value="1"/>
</dbReference>
<dbReference type="Gene3D" id="1.10.287.70">
    <property type="match status" value="1"/>
</dbReference>